<evidence type="ECO:0000313" key="6">
    <source>
        <dbReference type="EMBL" id="OYO16246.1"/>
    </source>
</evidence>
<proteinExistence type="predicted"/>
<sequence length="355" mass="38604">MGRDPADRTTVTAANQRRRSPSIRDVAREAGVSRQTVSRVINNHPSLRPETRDRVLQVIEQMRYRPNAVARALGRNSSHVIGVLALQRTQYGPIAAIQAIEEAAVAYGFVSFTVPLTDTSSDMIREGLEFLVSQQVAGIVVIAPQRPVLKEVTQLELDIPYVLLHSRVDDETDLEIFADQRHGARLAVAHLADQGHRRIAHLAGPADWMEAEARLHGYRDELTARGLDPLPVVHGDWSSASGAARADPIVASGATAVFCSNDQMALGLIHAVRLRNLSVPEDVSVVGFDDIPEAAYFAPPLTTVRQDFASMGRRCVARLITPPPGAPMAATRLDITPASTVALVVRESVHNITSR</sequence>
<evidence type="ECO:0000256" key="3">
    <source>
        <dbReference type="ARBA" id="ARBA00023163"/>
    </source>
</evidence>
<evidence type="ECO:0000256" key="2">
    <source>
        <dbReference type="ARBA" id="ARBA00023125"/>
    </source>
</evidence>
<dbReference type="Gene3D" id="3.40.50.2300">
    <property type="match status" value="2"/>
</dbReference>
<dbReference type="InterPro" id="IPR028082">
    <property type="entry name" value="Peripla_BP_I"/>
</dbReference>
<accession>A0A255GNV0</accession>
<protein>
    <submittedName>
        <fullName evidence="6">LacI family transcriptional regulator</fullName>
    </submittedName>
</protein>
<dbReference type="PANTHER" id="PTHR30146">
    <property type="entry name" value="LACI-RELATED TRANSCRIPTIONAL REPRESSOR"/>
    <property type="match status" value="1"/>
</dbReference>
<dbReference type="PROSITE" id="PS00356">
    <property type="entry name" value="HTH_LACI_1"/>
    <property type="match status" value="1"/>
</dbReference>
<dbReference type="InterPro" id="IPR046335">
    <property type="entry name" value="LacI/GalR-like_sensor"/>
</dbReference>
<dbReference type="SUPFAM" id="SSF53822">
    <property type="entry name" value="Periplasmic binding protein-like I"/>
    <property type="match status" value="1"/>
</dbReference>
<keyword evidence="7" id="KW-1185">Reference proteome</keyword>
<keyword evidence="1" id="KW-0805">Transcription regulation</keyword>
<dbReference type="EMBL" id="NMVO01000004">
    <property type="protein sequence ID" value="OYO16246.1"/>
    <property type="molecule type" value="Genomic_DNA"/>
</dbReference>
<name>A0A255GNV0_9ACTN</name>
<organism evidence="6 7">
    <name type="scientific">Enemella evansiae</name>
    <dbReference type="NCBI Taxonomy" id="2016499"/>
    <lineage>
        <taxon>Bacteria</taxon>
        <taxon>Bacillati</taxon>
        <taxon>Actinomycetota</taxon>
        <taxon>Actinomycetes</taxon>
        <taxon>Propionibacteriales</taxon>
        <taxon>Propionibacteriaceae</taxon>
        <taxon>Enemella</taxon>
    </lineage>
</organism>
<dbReference type="SUPFAM" id="SSF47413">
    <property type="entry name" value="lambda repressor-like DNA-binding domains"/>
    <property type="match status" value="1"/>
</dbReference>
<reference evidence="6 7" key="1">
    <citation type="submission" date="2017-07" db="EMBL/GenBank/DDBJ databases">
        <title>Draft whole genome sequences of clinical Proprionibacteriaceae strains.</title>
        <authorList>
            <person name="Bernier A.-M."/>
            <person name="Bernard K."/>
            <person name="Domingo M.-C."/>
        </authorList>
    </citation>
    <scope>NUCLEOTIDE SEQUENCE [LARGE SCALE GENOMIC DNA]</scope>
    <source>
        <strain evidence="6 7">NML 030167</strain>
    </source>
</reference>
<dbReference type="CDD" id="cd01574">
    <property type="entry name" value="PBP1_LacI"/>
    <property type="match status" value="1"/>
</dbReference>
<keyword evidence="2" id="KW-0238">DNA-binding</keyword>
<feature type="domain" description="HTH lacI-type" evidence="5">
    <location>
        <begin position="21"/>
        <end position="75"/>
    </location>
</feature>
<evidence type="ECO:0000256" key="1">
    <source>
        <dbReference type="ARBA" id="ARBA00023015"/>
    </source>
</evidence>
<dbReference type="PRINTS" id="PR00036">
    <property type="entry name" value="HTHLACI"/>
</dbReference>
<evidence type="ECO:0000313" key="7">
    <source>
        <dbReference type="Proteomes" id="UP000215896"/>
    </source>
</evidence>
<dbReference type="PANTHER" id="PTHR30146:SF109">
    <property type="entry name" value="HTH-TYPE TRANSCRIPTIONAL REGULATOR GALS"/>
    <property type="match status" value="1"/>
</dbReference>
<gene>
    <name evidence="6" type="ORF">CGZ94_04685</name>
</gene>
<dbReference type="AlphaFoldDB" id="A0A255GNV0"/>
<dbReference type="SMART" id="SM00354">
    <property type="entry name" value="HTH_LACI"/>
    <property type="match status" value="1"/>
</dbReference>
<dbReference type="Gene3D" id="1.10.260.40">
    <property type="entry name" value="lambda repressor-like DNA-binding domains"/>
    <property type="match status" value="1"/>
</dbReference>
<dbReference type="Proteomes" id="UP000215896">
    <property type="component" value="Unassembled WGS sequence"/>
</dbReference>
<dbReference type="GO" id="GO:0003700">
    <property type="term" value="F:DNA-binding transcription factor activity"/>
    <property type="evidence" value="ECO:0007669"/>
    <property type="project" value="TreeGrafter"/>
</dbReference>
<dbReference type="InterPro" id="IPR000843">
    <property type="entry name" value="HTH_LacI"/>
</dbReference>
<dbReference type="GO" id="GO:0000976">
    <property type="term" value="F:transcription cis-regulatory region binding"/>
    <property type="evidence" value="ECO:0007669"/>
    <property type="project" value="TreeGrafter"/>
</dbReference>
<dbReference type="PROSITE" id="PS50932">
    <property type="entry name" value="HTH_LACI_2"/>
    <property type="match status" value="1"/>
</dbReference>
<dbReference type="CDD" id="cd01392">
    <property type="entry name" value="HTH_LacI"/>
    <property type="match status" value="1"/>
</dbReference>
<dbReference type="InterPro" id="IPR010982">
    <property type="entry name" value="Lambda_DNA-bd_dom_sf"/>
</dbReference>
<evidence type="ECO:0000259" key="5">
    <source>
        <dbReference type="PROSITE" id="PS50932"/>
    </source>
</evidence>
<evidence type="ECO:0000256" key="4">
    <source>
        <dbReference type="SAM" id="MobiDB-lite"/>
    </source>
</evidence>
<dbReference type="OrthoDB" id="9785139at2"/>
<keyword evidence="3" id="KW-0804">Transcription</keyword>
<feature type="region of interest" description="Disordered" evidence="4">
    <location>
        <begin position="1"/>
        <end position="22"/>
    </location>
</feature>
<dbReference type="Pfam" id="PF13377">
    <property type="entry name" value="Peripla_BP_3"/>
    <property type="match status" value="1"/>
</dbReference>
<comment type="caution">
    <text evidence="6">The sequence shown here is derived from an EMBL/GenBank/DDBJ whole genome shotgun (WGS) entry which is preliminary data.</text>
</comment>
<dbReference type="Pfam" id="PF00356">
    <property type="entry name" value="LacI"/>
    <property type="match status" value="1"/>
</dbReference>